<feature type="transmembrane region" description="Helical" evidence="8">
    <location>
        <begin position="234"/>
        <end position="257"/>
    </location>
</feature>
<dbReference type="InterPro" id="IPR051789">
    <property type="entry name" value="Bact_Polyamine_Transport"/>
</dbReference>
<dbReference type="PANTHER" id="PTHR43848">
    <property type="entry name" value="PUTRESCINE TRANSPORT SYSTEM PERMEASE PROTEIN POTI"/>
    <property type="match status" value="1"/>
</dbReference>
<comment type="similarity">
    <text evidence="2">Belongs to the binding-protein-dependent transport system permease family. CysTW subfamily.</text>
</comment>
<sequence length="269" mass="30360">MNRLKDFISKTYVYFILIITYIPLMFALVFSFNTTSKRGALSFQWNQFTDKAWTTFFAETRGIALVNSLIIASATAIITVLISLITVFALWKQKNKIYENATKSTYSITMINPDVITAIGLVLVYSLIFSTLAITNEGMIRAIVGHCVIALPYAISIMHPASQKFNRNLFEASQDLGYSKFQTWFKVYLVHMAWPCVFAAIVAIFFSMDDFIITRLVSNTSTLGTKLYESSFRAWGLVVGSVLMLLSLSGTFIYVIVKWKKEKANAKIS</sequence>
<dbReference type="KEGG" id="mphe:HGG69_00115"/>
<feature type="transmembrane region" description="Helical" evidence="8">
    <location>
        <begin position="111"/>
        <end position="134"/>
    </location>
</feature>
<keyword evidence="3 8" id="KW-0813">Transport</keyword>
<evidence type="ECO:0000256" key="5">
    <source>
        <dbReference type="ARBA" id="ARBA00022692"/>
    </source>
</evidence>
<comment type="subcellular location">
    <subcellularLocation>
        <location evidence="1 8">Cell membrane</location>
        <topology evidence="1 8">Multi-pass membrane protein</topology>
    </subcellularLocation>
</comment>
<keyword evidence="6 8" id="KW-1133">Transmembrane helix</keyword>
<feature type="transmembrane region" description="Helical" evidence="8">
    <location>
        <begin position="12"/>
        <end position="32"/>
    </location>
</feature>
<evidence type="ECO:0000256" key="1">
    <source>
        <dbReference type="ARBA" id="ARBA00004651"/>
    </source>
</evidence>
<dbReference type="InterPro" id="IPR000515">
    <property type="entry name" value="MetI-like"/>
</dbReference>
<accession>A0A858U400</accession>
<feature type="domain" description="ABC transmembrane type-1" evidence="9">
    <location>
        <begin position="65"/>
        <end position="256"/>
    </location>
</feature>
<keyword evidence="11" id="KW-1185">Reference proteome</keyword>
<name>A0A858U400_9MOLU</name>
<feature type="transmembrane region" description="Helical" evidence="8">
    <location>
        <begin position="187"/>
        <end position="208"/>
    </location>
</feature>
<dbReference type="Pfam" id="PF00528">
    <property type="entry name" value="BPD_transp_1"/>
    <property type="match status" value="1"/>
</dbReference>
<dbReference type="Proteomes" id="UP000501060">
    <property type="component" value="Chromosome"/>
</dbReference>
<dbReference type="SUPFAM" id="SSF161098">
    <property type="entry name" value="MetI-like"/>
    <property type="match status" value="1"/>
</dbReference>
<evidence type="ECO:0000256" key="3">
    <source>
        <dbReference type="ARBA" id="ARBA00022448"/>
    </source>
</evidence>
<organism evidence="10 11">
    <name type="scientific">Mycoplasma phocoenae</name>
    <dbReference type="NCBI Taxonomy" id="754517"/>
    <lineage>
        <taxon>Bacteria</taxon>
        <taxon>Bacillati</taxon>
        <taxon>Mycoplasmatota</taxon>
        <taxon>Mollicutes</taxon>
        <taxon>Mycoplasmataceae</taxon>
        <taxon>Mycoplasma</taxon>
    </lineage>
</organism>
<feature type="transmembrane region" description="Helical" evidence="8">
    <location>
        <begin position="69"/>
        <end position="91"/>
    </location>
</feature>
<dbReference type="PROSITE" id="PS50928">
    <property type="entry name" value="ABC_TM1"/>
    <property type="match status" value="1"/>
</dbReference>
<keyword evidence="5 8" id="KW-0812">Transmembrane</keyword>
<proteinExistence type="inferred from homology"/>
<evidence type="ECO:0000259" key="9">
    <source>
        <dbReference type="PROSITE" id="PS50928"/>
    </source>
</evidence>
<keyword evidence="4" id="KW-1003">Cell membrane</keyword>
<reference evidence="10 11" key="1">
    <citation type="submission" date="2020-04" db="EMBL/GenBank/DDBJ databases">
        <title>Novel Mycoplasma species detected in Phocoena phocoena (harbor porpoise) from the USA.</title>
        <authorList>
            <person name="Volokhov D.V."/>
        </authorList>
    </citation>
    <scope>NUCLEOTIDE SEQUENCE [LARGE SCALE GENOMIC DNA]</scope>
    <source>
        <strain evidence="10 11">Phocoena C-264-GEN</strain>
    </source>
</reference>
<evidence type="ECO:0000256" key="7">
    <source>
        <dbReference type="ARBA" id="ARBA00023136"/>
    </source>
</evidence>
<evidence type="ECO:0000313" key="10">
    <source>
        <dbReference type="EMBL" id="QJG66741.1"/>
    </source>
</evidence>
<evidence type="ECO:0000313" key="11">
    <source>
        <dbReference type="Proteomes" id="UP000501060"/>
    </source>
</evidence>
<dbReference type="RefSeq" id="WP_169604792.1">
    <property type="nucleotide sequence ID" value="NZ_CP051481.1"/>
</dbReference>
<dbReference type="Gene3D" id="1.10.3720.10">
    <property type="entry name" value="MetI-like"/>
    <property type="match status" value="1"/>
</dbReference>
<evidence type="ECO:0000256" key="8">
    <source>
        <dbReference type="RuleBase" id="RU363032"/>
    </source>
</evidence>
<dbReference type="InterPro" id="IPR035906">
    <property type="entry name" value="MetI-like_sf"/>
</dbReference>
<evidence type="ECO:0000256" key="2">
    <source>
        <dbReference type="ARBA" id="ARBA00007069"/>
    </source>
</evidence>
<gene>
    <name evidence="10" type="ORF">HGG69_00115</name>
</gene>
<dbReference type="EMBL" id="CP051481">
    <property type="protein sequence ID" value="QJG66741.1"/>
    <property type="molecule type" value="Genomic_DNA"/>
</dbReference>
<evidence type="ECO:0000256" key="6">
    <source>
        <dbReference type="ARBA" id="ARBA00022989"/>
    </source>
</evidence>
<dbReference type="PANTHER" id="PTHR43848:SF2">
    <property type="entry name" value="PUTRESCINE TRANSPORT SYSTEM PERMEASE PROTEIN POTI"/>
    <property type="match status" value="1"/>
</dbReference>
<dbReference type="CDD" id="cd06261">
    <property type="entry name" value="TM_PBP2"/>
    <property type="match status" value="1"/>
</dbReference>
<keyword evidence="7 8" id="KW-0472">Membrane</keyword>
<evidence type="ECO:0000256" key="4">
    <source>
        <dbReference type="ARBA" id="ARBA00022475"/>
    </source>
</evidence>
<feature type="transmembrane region" description="Helical" evidence="8">
    <location>
        <begin position="140"/>
        <end position="158"/>
    </location>
</feature>
<dbReference type="GO" id="GO:0055085">
    <property type="term" value="P:transmembrane transport"/>
    <property type="evidence" value="ECO:0007669"/>
    <property type="project" value="InterPro"/>
</dbReference>
<dbReference type="AlphaFoldDB" id="A0A858U400"/>
<protein>
    <submittedName>
        <fullName evidence="10">ABC transporter permease subunit</fullName>
    </submittedName>
</protein>
<dbReference type="GO" id="GO:0005886">
    <property type="term" value="C:plasma membrane"/>
    <property type="evidence" value="ECO:0007669"/>
    <property type="project" value="UniProtKB-SubCell"/>
</dbReference>